<organism evidence="4">
    <name type="scientific">Notodromas monacha</name>
    <dbReference type="NCBI Taxonomy" id="399045"/>
    <lineage>
        <taxon>Eukaryota</taxon>
        <taxon>Metazoa</taxon>
        <taxon>Ecdysozoa</taxon>
        <taxon>Arthropoda</taxon>
        <taxon>Crustacea</taxon>
        <taxon>Oligostraca</taxon>
        <taxon>Ostracoda</taxon>
        <taxon>Podocopa</taxon>
        <taxon>Podocopida</taxon>
        <taxon>Cypridocopina</taxon>
        <taxon>Cypridoidea</taxon>
        <taxon>Cyprididae</taxon>
        <taxon>Notodromas</taxon>
    </lineage>
</organism>
<feature type="compositionally biased region" description="Polar residues" evidence="3">
    <location>
        <begin position="139"/>
        <end position="154"/>
    </location>
</feature>
<dbReference type="PROSITE" id="PS51155">
    <property type="entry name" value="CHIT_BIND_RR_2"/>
    <property type="match status" value="2"/>
</dbReference>
<evidence type="ECO:0000256" key="3">
    <source>
        <dbReference type="SAM" id="MobiDB-lite"/>
    </source>
</evidence>
<feature type="region of interest" description="Disordered" evidence="3">
    <location>
        <begin position="323"/>
        <end position="366"/>
    </location>
</feature>
<keyword evidence="5" id="KW-1185">Reference proteome</keyword>
<reference evidence="4" key="1">
    <citation type="submission" date="2020-11" db="EMBL/GenBank/DDBJ databases">
        <authorList>
            <person name="Tran Van P."/>
        </authorList>
    </citation>
    <scope>NUCLEOTIDE SEQUENCE</scope>
</reference>
<name>A0A7R9C145_9CRUS</name>
<evidence type="ECO:0000256" key="2">
    <source>
        <dbReference type="PROSITE-ProRule" id="PRU00497"/>
    </source>
</evidence>
<dbReference type="PANTHER" id="PTHR12236:SF79">
    <property type="entry name" value="CUTICULAR PROTEIN 50CB-RELATED"/>
    <property type="match status" value="1"/>
</dbReference>
<dbReference type="EMBL" id="OA888536">
    <property type="protein sequence ID" value="CAD7283945.1"/>
    <property type="molecule type" value="Genomic_DNA"/>
</dbReference>
<evidence type="ECO:0000313" key="5">
    <source>
        <dbReference type="Proteomes" id="UP000678499"/>
    </source>
</evidence>
<accession>A0A7R9C145</accession>
<feature type="region of interest" description="Disordered" evidence="3">
    <location>
        <begin position="27"/>
        <end position="46"/>
    </location>
</feature>
<keyword evidence="1 2" id="KW-0193">Cuticle</keyword>
<feature type="region of interest" description="Disordered" evidence="3">
    <location>
        <begin position="139"/>
        <end position="162"/>
    </location>
</feature>
<dbReference type="GO" id="GO:0031012">
    <property type="term" value="C:extracellular matrix"/>
    <property type="evidence" value="ECO:0007669"/>
    <property type="project" value="TreeGrafter"/>
</dbReference>
<dbReference type="OrthoDB" id="6366997at2759"/>
<gene>
    <name evidence="4" type="ORF">NMOB1V02_LOCUS11553</name>
</gene>
<feature type="compositionally biased region" description="Polar residues" evidence="3">
    <location>
        <begin position="27"/>
        <end position="43"/>
    </location>
</feature>
<dbReference type="InterPro" id="IPR000618">
    <property type="entry name" value="Insect_cuticle"/>
</dbReference>
<evidence type="ECO:0000313" key="4">
    <source>
        <dbReference type="EMBL" id="CAD7283945.1"/>
    </source>
</evidence>
<evidence type="ECO:0008006" key="6">
    <source>
        <dbReference type="Google" id="ProtNLM"/>
    </source>
</evidence>
<dbReference type="Pfam" id="PF00379">
    <property type="entry name" value="Chitin_bind_4"/>
    <property type="match status" value="2"/>
</dbReference>
<dbReference type="Proteomes" id="UP000678499">
    <property type="component" value="Unassembled WGS sequence"/>
</dbReference>
<dbReference type="AlphaFoldDB" id="A0A7R9C145"/>
<dbReference type="GO" id="GO:0005615">
    <property type="term" value="C:extracellular space"/>
    <property type="evidence" value="ECO:0007669"/>
    <property type="project" value="TreeGrafter"/>
</dbReference>
<dbReference type="GO" id="GO:0042302">
    <property type="term" value="F:structural constituent of cuticle"/>
    <property type="evidence" value="ECO:0007669"/>
    <property type="project" value="UniProtKB-UniRule"/>
</dbReference>
<evidence type="ECO:0000256" key="1">
    <source>
        <dbReference type="ARBA" id="ARBA00022460"/>
    </source>
</evidence>
<proteinExistence type="predicted"/>
<dbReference type="EMBL" id="CAJPEX010006499">
    <property type="protein sequence ID" value="CAG0924097.1"/>
    <property type="molecule type" value="Genomic_DNA"/>
</dbReference>
<protein>
    <recommendedName>
        <fullName evidence="6">Pro-resilin</fullName>
    </recommendedName>
</protein>
<dbReference type="InterPro" id="IPR031311">
    <property type="entry name" value="CHIT_BIND_RR_consensus"/>
</dbReference>
<dbReference type="PROSITE" id="PS00233">
    <property type="entry name" value="CHIT_BIND_RR_1"/>
    <property type="match status" value="1"/>
</dbReference>
<sequence length="792" mass="88374">MLPDGRLQIVSYDADENGYRAKVTYNSTGRHPTDYSSTATGTRRNYGRQRIPNSFGVRGFYSKNPGDGMIFTRQTASEVVHSKYSFQWDVDDNFSHREGRDGVNTEGEYRVMLPDGRLQIVSYDADENGYRAKVTYNSTGRHPTDYSSTATGTRRNYGRQRIPNSFGVRGFYSKNPGDGMIFTRQTASAVVKHKPQVVSNYNEAIANTRKHIQQYRHSVTHEDQEEVKEQSSNKQHMIQTNQVTSNQESPNNVLDLGFAQVVVSTQASVHVDSEYQKKYGIESSPSYNVPTTTTEPSIGVWIAPKGQKSYSAPIQSFAQANVQQPAGQHFHQQQGYSRPSQQVVTIQDDSSSEEVGPAPEKPALTTSYRPVNVNSRFSSTLPEYSTVAKNPLLPIVQQSYPQANIPNSSRARGRPGNVYFSFHARKHADQVHNHHHQSSQHHKLHETSASTYFDEQEAGPLYTSGNPLLVNSHNNKGDSNHYIKNSSEEQSQHQINFQTKYHADVPSASAPITYAPTRSQPLAVMSVPQMHKLSHHRASQFTQELSAKTHSSAEINQDLPVQTKATISRPPGLPNRSRFTKDIDLYSQPTYDIPYQQQHAPGSSARSLNTYARAPVRRPSWTSVNSGPHQNYGKTVQTLSHGNRYSSGYVQHGTSCPNCYQAPKRRPYHRPITKPVHTYNSGSFQRIVGGRPVIYYTREAHHHNRYAKVHNQYADAYDHRQAVVGQHHAHRAHVSHRPSYQHVGHQYSPAFGAKAQASAHAGMSGDAQASAVAHAVGMGNAQASATAAHGWR</sequence>
<feature type="compositionally biased region" description="Polar residues" evidence="3">
    <location>
        <begin position="336"/>
        <end position="349"/>
    </location>
</feature>
<dbReference type="InterPro" id="IPR051217">
    <property type="entry name" value="Insect_Cuticle_Struc_Prot"/>
</dbReference>
<feature type="compositionally biased region" description="Low complexity" evidence="3">
    <location>
        <begin position="323"/>
        <end position="335"/>
    </location>
</feature>
<dbReference type="PANTHER" id="PTHR12236">
    <property type="entry name" value="STRUCTURAL CONTITUENT OF CUTICLE"/>
    <property type="match status" value="1"/>
</dbReference>